<dbReference type="EMBL" id="JACKTY010000051">
    <property type="protein sequence ID" value="MCV7230686.1"/>
    <property type="molecule type" value="Genomic_DNA"/>
</dbReference>
<organism evidence="2 3">
    <name type="scientific">Mycolicibacterium komossense</name>
    <dbReference type="NCBI Taxonomy" id="1779"/>
    <lineage>
        <taxon>Bacteria</taxon>
        <taxon>Bacillati</taxon>
        <taxon>Actinomycetota</taxon>
        <taxon>Actinomycetes</taxon>
        <taxon>Mycobacteriales</taxon>
        <taxon>Mycobacteriaceae</taxon>
        <taxon>Mycolicibacterium</taxon>
    </lineage>
</organism>
<reference evidence="2 3" key="1">
    <citation type="journal article" date="2022" name="BMC Genomics">
        <title>Comparative genome analysis of mycobacteria focusing on tRNA and non-coding RNA.</title>
        <authorList>
            <person name="Behra P.R.K."/>
            <person name="Pettersson B.M.F."/>
            <person name="Ramesh M."/>
            <person name="Das S."/>
            <person name="Dasgupta S."/>
            <person name="Kirsebom L.A."/>
        </authorList>
    </citation>
    <scope>NUCLEOTIDE SEQUENCE [LARGE SCALE GENOMIC DNA]</scope>
    <source>
        <strain evidence="2 3">DSM 44078</strain>
    </source>
</reference>
<proteinExistence type="predicted"/>
<feature type="region of interest" description="Disordered" evidence="1">
    <location>
        <begin position="1"/>
        <end position="21"/>
    </location>
</feature>
<name>A0ABT3CN82_9MYCO</name>
<evidence type="ECO:0000256" key="1">
    <source>
        <dbReference type="SAM" id="MobiDB-lite"/>
    </source>
</evidence>
<protein>
    <recommendedName>
        <fullName evidence="4">HNH endonuclease</fullName>
    </recommendedName>
</protein>
<evidence type="ECO:0000313" key="2">
    <source>
        <dbReference type="EMBL" id="MCV7230686.1"/>
    </source>
</evidence>
<evidence type="ECO:0000313" key="3">
    <source>
        <dbReference type="Proteomes" id="UP001526201"/>
    </source>
</evidence>
<evidence type="ECO:0008006" key="4">
    <source>
        <dbReference type="Google" id="ProtNLM"/>
    </source>
</evidence>
<gene>
    <name evidence="2" type="ORF">H7J73_32230</name>
</gene>
<dbReference type="RefSeq" id="WP_264071973.1">
    <property type="nucleotide sequence ID" value="NZ_JACKTY010000051.1"/>
</dbReference>
<comment type="caution">
    <text evidence="2">The sequence shown here is derived from an EMBL/GenBank/DDBJ whole genome shotgun (WGS) entry which is preliminary data.</text>
</comment>
<dbReference type="Proteomes" id="UP001526201">
    <property type="component" value="Unassembled WGS sequence"/>
</dbReference>
<accession>A0ABT3CN82</accession>
<sequence>MSKESKPRDRHRQSIEAVRDRPDTFCPGCGYYNVVNGHHRTDCTAGRHTQLETRTP</sequence>
<keyword evidence="3" id="KW-1185">Reference proteome</keyword>